<keyword evidence="2" id="KW-1185">Reference proteome</keyword>
<dbReference type="RefSeq" id="WP_379963316.1">
    <property type="nucleotide sequence ID" value="NZ_JBHSGT010000014.1"/>
</dbReference>
<gene>
    <name evidence="1" type="ORF">ACFO3L_02035</name>
</gene>
<accession>A0ABV9M2R1</accession>
<proteinExistence type="predicted"/>
<comment type="caution">
    <text evidence="1">The sequence shown here is derived from an EMBL/GenBank/DDBJ whole genome shotgun (WGS) entry which is preliminary data.</text>
</comment>
<evidence type="ECO:0000313" key="1">
    <source>
        <dbReference type="EMBL" id="MFC4709410.1"/>
    </source>
</evidence>
<dbReference type="EMBL" id="JBHSGT010000014">
    <property type="protein sequence ID" value="MFC4709410.1"/>
    <property type="molecule type" value="Genomic_DNA"/>
</dbReference>
<evidence type="ECO:0008006" key="3">
    <source>
        <dbReference type="Google" id="ProtNLM"/>
    </source>
</evidence>
<protein>
    <recommendedName>
        <fullName evidence="3">3-dehydroquinate synthase domain-containing protein</fullName>
    </recommendedName>
</protein>
<organism evidence="1 2">
    <name type="scientific">Enterococcus eurekensis</name>
    <dbReference type="NCBI Taxonomy" id="1159753"/>
    <lineage>
        <taxon>Bacteria</taxon>
        <taxon>Bacillati</taxon>
        <taxon>Bacillota</taxon>
        <taxon>Bacilli</taxon>
        <taxon>Lactobacillales</taxon>
        <taxon>Enterococcaceae</taxon>
        <taxon>Enterococcus</taxon>
    </lineage>
</organism>
<reference evidence="2" key="1">
    <citation type="journal article" date="2019" name="Int. J. Syst. Evol. Microbiol.">
        <title>The Global Catalogue of Microorganisms (GCM) 10K type strain sequencing project: providing services to taxonomists for standard genome sequencing and annotation.</title>
        <authorList>
            <consortium name="The Broad Institute Genomics Platform"/>
            <consortium name="The Broad Institute Genome Sequencing Center for Infectious Disease"/>
            <person name="Wu L."/>
            <person name="Ma J."/>
        </authorList>
    </citation>
    <scope>NUCLEOTIDE SEQUENCE [LARGE SCALE GENOMIC DNA]</scope>
    <source>
        <strain evidence="2">CGMCC 1.19061</strain>
    </source>
</reference>
<dbReference type="Proteomes" id="UP001596026">
    <property type="component" value="Unassembled WGS sequence"/>
</dbReference>
<sequence length="351" mass="41439">MQIQYRNENLETVITYGEILSTSVQREWLKGKHIVILTNQRYYDRFFEKMEQLFLNHPVDWYIFRNQLYVNTLEEWSSLLAYLDTFSTEADYLFVAFGSTGVIELTGFLQKVSVLKGEYWSIPISFQSYAQSLVAECTISRKNTLPILQQANLPQRIFLDQTMVAPQREGRLVDLQVFIRTAFLCDYPMLLQLFKQYPNPKQLRTTKFTAMIDELTTHYQASGLEIESYGRAFEQAFYQTENGHLLSENMKRFLGFILQLFWDKTVNRWPFQMKNFMIWLSHLGFPIDFPKQISMAEYLENVLQRIGEKAELVTLKQAGVLGESKKVEERQLIEAFETYQQICRNIRSNEK</sequence>
<evidence type="ECO:0000313" key="2">
    <source>
        <dbReference type="Proteomes" id="UP001596026"/>
    </source>
</evidence>
<name>A0ABV9M2R1_9ENTE</name>